<dbReference type="OrthoDB" id="2002043at2"/>
<keyword evidence="3" id="KW-1185">Reference proteome</keyword>
<protein>
    <submittedName>
        <fullName evidence="2">Uncharacterized protein</fullName>
    </submittedName>
</protein>
<feature type="chain" id="PRO_5012432226" evidence="1">
    <location>
        <begin position="28"/>
        <end position="559"/>
    </location>
</feature>
<reference evidence="3" key="1">
    <citation type="submission" date="2016-11" db="EMBL/GenBank/DDBJ databases">
        <authorList>
            <person name="Varghese N."/>
            <person name="Submissions S."/>
        </authorList>
    </citation>
    <scope>NUCLEOTIDE SEQUENCE [LARGE SCALE GENOMIC DNA]</scope>
    <source>
        <strain evidence="3">DSM 3071</strain>
    </source>
</reference>
<dbReference type="STRING" id="1121131.SAMN02745229_04085"/>
<sequence length="559" mass="58041">MKISHKSVLATGIAVALVSQAPIVALADSPVTEPVVVTASDTEPGNPSSPTQVTITVNEVPSENNDFTTSINTNGNSSTNNNYDDATVRVNANIVVQNENDPALTVSSTATTTVTDGDKTNSLIVVIDNKTVSSVEINNGTITDYGDAISTSGNGSVIGIGTTVNGSITNSGQGDVAISEKRTSSGNDAGHITDVNVTGTGDVGIVGDVYGTVTNDSDRGSIYINGNVEGNIVSSGTIVSSNSNDVTVAYGNVTVINDTISEDQIQGSPSNLFVYQVVDGSDSNPSVDKNPHYIIKISGVSNASIVTANTTDGVTTYITEQQGLNVVQNTASTSMMPAYYNYADANQIIMFEVPSGYNLSEYTAVMATPIGNGRYILTVPAGGGVTIQAWMKQIIEDTISSETGTPATIVDEDSSAGGTPTYTGDIGSVDGIDFISTDAGLALPTTELGDAVVATLSVSLDMSKITPVQFRDAVTTTIGRAPVGGVAVIETSEVATLDSNMIAAMQTRPDEEYVIVFNHDGFKKKDVIPAGYDYSLLLDEYGYCGFLRLAALLGFTYLD</sequence>
<feature type="signal peptide" evidence="1">
    <location>
        <begin position="1"/>
        <end position="27"/>
    </location>
</feature>
<proteinExistence type="predicted"/>
<name>A0A1M6GGD6_BUTFI</name>
<evidence type="ECO:0000313" key="3">
    <source>
        <dbReference type="Proteomes" id="UP000184278"/>
    </source>
</evidence>
<accession>A0A1M6GGD6</accession>
<dbReference type="GeneID" id="89509483"/>
<evidence type="ECO:0000256" key="1">
    <source>
        <dbReference type="SAM" id="SignalP"/>
    </source>
</evidence>
<dbReference type="EMBL" id="FQXK01000065">
    <property type="protein sequence ID" value="SHJ08941.1"/>
    <property type="molecule type" value="Genomic_DNA"/>
</dbReference>
<organism evidence="2 3">
    <name type="scientific">Butyrivibrio fibrisolvens DSM 3071</name>
    <dbReference type="NCBI Taxonomy" id="1121131"/>
    <lineage>
        <taxon>Bacteria</taxon>
        <taxon>Bacillati</taxon>
        <taxon>Bacillota</taxon>
        <taxon>Clostridia</taxon>
        <taxon>Lachnospirales</taxon>
        <taxon>Lachnospiraceae</taxon>
        <taxon>Butyrivibrio</taxon>
    </lineage>
</organism>
<keyword evidence="1" id="KW-0732">Signal</keyword>
<dbReference type="AlphaFoldDB" id="A0A1M6GGD6"/>
<evidence type="ECO:0000313" key="2">
    <source>
        <dbReference type="EMBL" id="SHJ08941.1"/>
    </source>
</evidence>
<dbReference type="RefSeq" id="WP_073390517.1">
    <property type="nucleotide sequence ID" value="NZ_FQXK01000065.1"/>
</dbReference>
<gene>
    <name evidence="2" type="ORF">SAMN02745229_04085</name>
</gene>
<dbReference type="Proteomes" id="UP000184278">
    <property type="component" value="Unassembled WGS sequence"/>
</dbReference>